<dbReference type="PANTHER" id="PTHR11088:SF89">
    <property type="entry name" value="TRNA DIMETHYLALLYLTRANSFERASE"/>
    <property type="match status" value="1"/>
</dbReference>
<gene>
    <name evidence="6" type="ORF">DFH07DRAFT_863148</name>
</gene>
<reference evidence="6" key="1">
    <citation type="submission" date="2023-03" db="EMBL/GenBank/DDBJ databases">
        <title>Massive genome expansion in bonnet fungi (Mycena s.s.) driven by repeated elements and novel gene families across ecological guilds.</title>
        <authorList>
            <consortium name="Lawrence Berkeley National Laboratory"/>
            <person name="Harder C.B."/>
            <person name="Miyauchi S."/>
            <person name="Viragh M."/>
            <person name="Kuo A."/>
            <person name="Thoen E."/>
            <person name="Andreopoulos B."/>
            <person name="Lu D."/>
            <person name="Skrede I."/>
            <person name="Drula E."/>
            <person name="Henrissat B."/>
            <person name="Morin E."/>
            <person name="Kohler A."/>
            <person name="Barry K."/>
            <person name="LaButti K."/>
            <person name="Morin E."/>
            <person name="Salamov A."/>
            <person name="Lipzen A."/>
            <person name="Mereny Z."/>
            <person name="Hegedus B."/>
            <person name="Baldrian P."/>
            <person name="Stursova M."/>
            <person name="Weitz H."/>
            <person name="Taylor A."/>
            <person name="Grigoriev I.V."/>
            <person name="Nagy L.G."/>
            <person name="Martin F."/>
            <person name="Kauserud H."/>
        </authorList>
    </citation>
    <scope>NUCLEOTIDE SEQUENCE</scope>
    <source>
        <strain evidence="6">CBHHK188m</strain>
    </source>
</reference>
<evidence type="ECO:0000256" key="5">
    <source>
        <dbReference type="SAM" id="MobiDB-lite"/>
    </source>
</evidence>
<evidence type="ECO:0000313" key="6">
    <source>
        <dbReference type="EMBL" id="KAJ7714896.1"/>
    </source>
</evidence>
<feature type="compositionally biased region" description="Basic and acidic residues" evidence="5">
    <location>
        <begin position="496"/>
        <end position="524"/>
    </location>
</feature>
<dbReference type="AlphaFoldDB" id="A0AAD7MG64"/>
<dbReference type="PANTHER" id="PTHR11088">
    <property type="entry name" value="TRNA DIMETHYLALLYLTRANSFERASE"/>
    <property type="match status" value="1"/>
</dbReference>
<proteinExistence type="inferred from homology"/>
<comment type="similarity">
    <text evidence="1">Belongs to the IPP transferase family.</text>
</comment>
<keyword evidence="4" id="KW-0067">ATP-binding</keyword>
<dbReference type="GO" id="GO:0005524">
    <property type="term" value="F:ATP binding"/>
    <property type="evidence" value="ECO:0007669"/>
    <property type="project" value="UniProtKB-KW"/>
</dbReference>
<evidence type="ECO:0000256" key="3">
    <source>
        <dbReference type="ARBA" id="ARBA00022741"/>
    </source>
</evidence>
<dbReference type="InterPro" id="IPR027417">
    <property type="entry name" value="P-loop_NTPase"/>
</dbReference>
<dbReference type="EMBL" id="JARJLG010000360">
    <property type="protein sequence ID" value="KAJ7714896.1"/>
    <property type="molecule type" value="Genomic_DNA"/>
</dbReference>
<dbReference type="GO" id="GO:0052381">
    <property type="term" value="F:tRNA dimethylallyltransferase activity"/>
    <property type="evidence" value="ECO:0007669"/>
    <property type="project" value="InterPro"/>
</dbReference>
<evidence type="ECO:0000256" key="2">
    <source>
        <dbReference type="ARBA" id="ARBA00022679"/>
    </source>
</evidence>
<sequence length="535" mass="60849">MQVRVVYWWDHFGSHRILRNKSSIKWGNGLVLPCEALAQRPSTMALRPLIAIFGTTGVGKSNLAIELALHLSQSAQNSRWKGARVINADAMQVYAGLDVITNKVPEAERHGVEHLLMGFKQPGEQYVVGQWVNDAISAIDQTHMRDEIPIVVGGTSYWMQHLMFPDRLAGMQPDEPPLLSESIATALASLPPELLDLFNNLPQQPPDAAVDPDAAAALHRLLRNLDPAIAERWHWRDTRKVFRSLGIVKDTGRRPSEIVTEQSETVLKPRYRTLCFWLYAEPTILHGRLDTRVDKMIERGLLDEVRALRNISQNPDSQATADVDYTLGIYQSIGYKEFHGYLSTPSPTEKAYDEAIENMKVSTRQYSRRQISWIRNKLLPAINATNAQEMMVPTYLLDATDIGDDWTSKVRNPAVQMCRDFLNYDPMPDPLALSEIARTMLDISEKLVDPSCILKAQRKVVCSICTDDAAQPFMVDEDRFADHLRARSHRRLAKKMTPEEYREQHRERQRAKQLERAPKDKPDSDSEVDMSMFSL</sequence>
<comment type="caution">
    <text evidence="6">The sequence shown here is derived from an EMBL/GenBank/DDBJ whole genome shotgun (WGS) entry which is preliminary data.</text>
</comment>
<keyword evidence="2" id="KW-0808">Transferase</keyword>
<dbReference type="InterPro" id="IPR039657">
    <property type="entry name" value="Dimethylallyltransferase"/>
</dbReference>
<accession>A0AAD7MG64</accession>
<dbReference type="GO" id="GO:0006400">
    <property type="term" value="P:tRNA modification"/>
    <property type="evidence" value="ECO:0007669"/>
    <property type="project" value="TreeGrafter"/>
</dbReference>
<keyword evidence="3" id="KW-0547">Nucleotide-binding</keyword>
<evidence type="ECO:0000256" key="1">
    <source>
        <dbReference type="ARBA" id="ARBA00005842"/>
    </source>
</evidence>
<dbReference type="GO" id="GO:0005739">
    <property type="term" value="C:mitochondrion"/>
    <property type="evidence" value="ECO:0007669"/>
    <property type="project" value="TreeGrafter"/>
</dbReference>
<dbReference type="Pfam" id="PF01715">
    <property type="entry name" value="IPPT"/>
    <property type="match status" value="1"/>
</dbReference>
<dbReference type="HAMAP" id="MF_00185">
    <property type="entry name" value="IPP_trans"/>
    <property type="match status" value="1"/>
</dbReference>
<feature type="region of interest" description="Disordered" evidence="5">
    <location>
        <begin position="489"/>
        <end position="535"/>
    </location>
</feature>
<dbReference type="Gene3D" id="1.10.20.140">
    <property type="match status" value="1"/>
</dbReference>
<organism evidence="6 7">
    <name type="scientific">Mycena maculata</name>
    <dbReference type="NCBI Taxonomy" id="230809"/>
    <lineage>
        <taxon>Eukaryota</taxon>
        <taxon>Fungi</taxon>
        <taxon>Dikarya</taxon>
        <taxon>Basidiomycota</taxon>
        <taxon>Agaricomycotina</taxon>
        <taxon>Agaricomycetes</taxon>
        <taxon>Agaricomycetidae</taxon>
        <taxon>Agaricales</taxon>
        <taxon>Marasmiineae</taxon>
        <taxon>Mycenaceae</taxon>
        <taxon>Mycena</taxon>
    </lineage>
</organism>
<evidence type="ECO:0000256" key="4">
    <source>
        <dbReference type="ARBA" id="ARBA00022840"/>
    </source>
</evidence>
<dbReference type="InterPro" id="IPR018022">
    <property type="entry name" value="IPT"/>
</dbReference>
<evidence type="ECO:0000313" key="7">
    <source>
        <dbReference type="Proteomes" id="UP001215280"/>
    </source>
</evidence>
<dbReference type="Gene3D" id="3.40.50.300">
    <property type="entry name" value="P-loop containing nucleotide triphosphate hydrolases"/>
    <property type="match status" value="1"/>
</dbReference>
<dbReference type="Proteomes" id="UP001215280">
    <property type="component" value="Unassembled WGS sequence"/>
</dbReference>
<protein>
    <submittedName>
        <fullName evidence="6">tRNA isopentenyltransferase</fullName>
    </submittedName>
</protein>
<keyword evidence="7" id="KW-1185">Reference proteome</keyword>
<name>A0AAD7MG64_9AGAR</name>
<dbReference type="SUPFAM" id="SSF52540">
    <property type="entry name" value="P-loop containing nucleoside triphosphate hydrolases"/>
    <property type="match status" value="2"/>
</dbReference>